<dbReference type="PROSITE" id="PS51782">
    <property type="entry name" value="LYSM"/>
    <property type="match status" value="1"/>
</dbReference>
<gene>
    <name evidence="2" type="ORF">A9Z40_00430</name>
</gene>
<name>A0ABX2WNE4_9MICO</name>
<dbReference type="InterPro" id="IPR018392">
    <property type="entry name" value="LysM"/>
</dbReference>
<dbReference type="CDD" id="cd00118">
    <property type="entry name" value="LysM"/>
    <property type="match status" value="1"/>
</dbReference>
<dbReference type="Proteomes" id="UP000093918">
    <property type="component" value="Unassembled WGS sequence"/>
</dbReference>
<comment type="caution">
    <text evidence="2">The sequence shown here is derived from an EMBL/GenBank/DDBJ whole genome shotgun (WGS) entry which is preliminary data.</text>
</comment>
<dbReference type="SUPFAM" id="SSF54106">
    <property type="entry name" value="LysM domain"/>
    <property type="match status" value="1"/>
</dbReference>
<keyword evidence="3" id="KW-1185">Reference proteome</keyword>
<dbReference type="EMBL" id="LZEM01000001">
    <property type="protein sequence ID" value="OAZ45620.1"/>
    <property type="molecule type" value="Genomic_DNA"/>
</dbReference>
<evidence type="ECO:0000313" key="3">
    <source>
        <dbReference type="Proteomes" id="UP000093918"/>
    </source>
</evidence>
<organism evidence="2 3">
    <name type="scientific">Microbacterium arborescens</name>
    <dbReference type="NCBI Taxonomy" id="33883"/>
    <lineage>
        <taxon>Bacteria</taxon>
        <taxon>Bacillati</taxon>
        <taxon>Actinomycetota</taxon>
        <taxon>Actinomycetes</taxon>
        <taxon>Micrococcales</taxon>
        <taxon>Microbacteriaceae</taxon>
        <taxon>Microbacterium</taxon>
    </lineage>
</organism>
<feature type="domain" description="LysM" evidence="1">
    <location>
        <begin position="84"/>
        <end position="129"/>
    </location>
</feature>
<dbReference type="Pfam" id="PF01476">
    <property type="entry name" value="LysM"/>
    <property type="match status" value="1"/>
</dbReference>
<dbReference type="InterPro" id="IPR036779">
    <property type="entry name" value="LysM_dom_sf"/>
</dbReference>
<accession>A0ABX2WNE4</accession>
<evidence type="ECO:0000259" key="1">
    <source>
        <dbReference type="PROSITE" id="PS51782"/>
    </source>
</evidence>
<sequence length="131" mass="13822">MSPRSDTVAVITTPLDGQDGTVGYQDIGGVRIPAKGPGDCPTWAMINPYDTWNPAARLGGTITDLGPTTYASGEVGLNDEGEISTYTVASGDTAWGIGDRLCIDYITVMAYNGKFMPPVEIQPGDVLILRP</sequence>
<dbReference type="Gene3D" id="3.10.350.10">
    <property type="entry name" value="LysM domain"/>
    <property type="match status" value="1"/>
</dbReference>
<reference evidence="3" key="1">
    <citation type="submission" date="2016-06" db="EMBL/GenBank/DDBJ databases">
        <title>Genome sequencing of cellulolytic organisms.</title>
        <authorList>
            <person name="Bohra V."/>
            <person name="Dafale N.A."/>
            <person name="Purohit H.J."/>
        </authorList>
    </citation>
    <scope>NUCLEOTIDE SEQUENCE [LARGE SCALE GENOMIC DNA]</scope>
    <source>
        <strain evidence="3">ND21</strain>
    </source>
</reference>
<proteinExistence type="predicted"/>
<evidence type="ECO:0000313" key="2">
    <source>
        <dbReference type="EMBL" id="OAZ45620.1"/>
    </source>
</evidence>
<protein>
    <recommendedName>
        <fullName evidence="1">LysM domain-containing protein</fullName>
    </recommendedName>
</protein>